<accession>A0A2K3QF09</accession>
<reference evidence="3 4" key="1">
    <citation type="submission" date="2017-08" db="EMBL/GenBank/DDBJ databases">
        <title>Harnessing the power of phylogenomics to disentangle the directionality and signatures of interkingdom host jumping in the parasitic fungal genus Tolypocladium.</title>
        <authorList>
            <person name="Quandt C.A."/>
            <person name="Patterson W."/>
            <person name="Spatafora J.W."/>
        </authorList>
    </citation>
    <scope>NUCLEOTIDE SEQUENCE [LARGE SCALE GENOMIC DNA]</scope>
    <source>
        <strain evidence="3 4">CBS 113982</strain>
    </source>
</reference>
<dbReference type="STRING" id="45235.A0A2K3QF09"/>
<sequence>MFPLRFAGKHCAIVGATGIIGVQIAKAFARHGAVVSLLGRTALQSRSALERELAPFVCAPPTPPQPDAPLAHRFIRLDVADPADIKNVFGGRGAGPDQSSDSTAVGPLDILVNCAGVSQTTLLKRTPDPELAGILDTNLLATMLVCKYAKIRPNGMSPPDPRATVNG</sequence>
<organism evidence="3 4">
    <name type="scientific">Tolypocladium capitatum</name>
    <dbReference type="NCBI Taxonomy" id="45235"/>
    <lineage>
        <taxon>Eukaryota</taxon>
        <taxon>Fungi</taxon>
        <taxon>Dikarya</taxon>
        <taxon>Ascomycota</taxon>
        <taxon>Pezizomycotina</taxon>
        <taxon>Sordariomycetes</taxon>
        <taxon>Hypocreomycetidae</taxon>
        <taxon>Hypocreales</taxon>
        <taxon>Ophiocordycipitaceae</taxon>
        <taxon>Tolypocladium</taxon>
    </lineage>
</organism>
<evidence type="ECO:0000313" key="4">
    <source>
        <dbReference type="Proteomes" id="UP000236621"/>
    </source>
</evidence>
<keyword evidence="4" id="KW-1185">Reference proteome</keyword>
<dbReference type="AlphaFoldDB" id="A0A2K3QF09"/>
<dbReference type="EMBL" id="NRSZ01000606">
    <property type="protein sequence ID" value="PNY26127.1"/>
    <property type="molecule type" value="Genomic_DNA"/>
</dbReference>
<dbReference type="PANTHER" id="PTHR42760">
    <property type="entry name" value="SHORT-CHAIN DEHYDROGENASES/REDUCTASES FAMILY MEMBER"/>
    <property type="match status" value="1"/>
</dbReference>
<evidence type="ECO:0000256" key="1">
    <source>
        <dbReference type="ARBA" id="ARBA00006484"/>
    </source>
</evidence>
<keyword evidence="2" id="KW-0560">Oxidoreductase</keyword>
<evidence type="ECO:0000313" key="3">
    <source>
        <dbReference type="EMBL" id="PNY26127.1"/>
    </source>
</evidence>
<dbReference type="InterPro" id="IPR036291">
    <property type="entry name" value="NAD(P)-bd_dom_sf"/>
</dbReference>
<dbReference type="Pfam" id="PF13561">
    <property type="entry name" value="adh_short_C2"/>
    <property type="match status" value="1"/>
</dbReference>
<dbReference type="GO" id="GO:0006633">
    <property type="term" value="P:fatty acid biosynthetic process"/>
    <property type="evidence" value="ECO:0007669"/>
    <property type="project" value="TreeGrafter"/>
</dbReference>
<dbReference type="InterPro" id="IPR002347">
    <property type="entry name" value="SDR_fam"/>
</dbReference>
<dbReference type="CDD" id="cd05233">
    <property type="entry name" value="SDR_c"/>
    <property type="match status" value="1"/>
</dbReference>
<dbReference type="Gene3D" id="3.40.50.720">
    <property type="entry name" value="NAD(P)-binding Rossmann-like Domain"/>
    <property type="match status" value="1"/>
</dbReference>
<proteinExistence type="inferred from homology"/>
<dbReference type="Proteomes" id="UP000236621">
    <property type="component" value="Unassembled WGS sequence"/>
</dbReference>
<dbReference type="GO" id="GO:0048038">
    <property type="term" value="F:quinone binding"/>
    <property type="evidence" value="ECO:0007669"/>
    <property type="project" value="TreeGrafter"/>
</dbReference>
<protein>
    <submittedName>
        <fullName evidence="3">Uncharacterized protein</fullName>
    </submittedName>
</protein>
<evidence type="ECO:0000256" key="2">
    <source>
        <dbReference type="ARBA" id="ARBA00023002"/>
    </source>
</evidence>
<dbReference type="PANTHER" id="PTHR42760:SF133">
    <property type="entry name" value="3-OXOACYL-[ACYL-CARRIER-PROTEIN] REDUCTASE"/>
    <property type="match status" value="1"/>
</dbReference>
<dbReference type="SUPFAM" id="SSF51735">
    <property type="entry name" value="NAD(P)-binding Rossmann-fold domains"/>
    <property type="match status" value="1"/>
</dbReference>
<dbReference type="GO" id="GO:0016616">
    <property type="term" value="F:oxidoreductase activity, acting on the CH-OH group of donors, NAD or NADP as acceptor"/>
    <property type="evidence" value="ECO:0007669"/>
    <property type="project" value="TreeGrafter"/>
</dbReference>
<comment type="similarity">
    <text evidence="1">Belongs to the short-chain dehydrogenases/reductases (SDR) family.</text>
</comment>
<gene>
    <name evidence="3" type="ORF">TCAP_03935</name>
</gene>
<dbReference type="OrthoDB" id="47007at2759"/>
<name>A0A2K3QF09_9HYPO</name>
<comment type="caution">
    <text evidence="3">The sequence shown here is derived from an EMBL/GenBank/DDBJ whole genome shotgun (WGS) entry which is preliminary data.</text>
</comment>